<organism evidence="1 2">
    <name type="scientific">Flavobacterium chungangense</name>
    <dbReference type="NCBI Taxonomy" id="554283"/>
    <lineage>
        <taxon>Bacteria</taxon>
        <taxon>Pseudomonadati</taxon>
        <taxon>Bacteroidota</taxon>
        <taxon>Flavobacteriia</taxon>
        <taxon>Flavobacteriales</taxon>
        <taxon>Flavobacteriaceae</taxon>
        <taxon>Flavobacterium</taxon>
    </lineage>
</organism>
<proteinExistence type="predicted"/>
<sequence>MELGIFRNFWDGQPNHLPFLSLRSYADEPKEFNLNLSISKLEFILENNSEESIKESIKLILSHEDWRLHLIASMALLTLRQTTRENLTPYFWERINKGSWVSPQIMVALSLTDIEFKEKSKKILSEGLKINYSDLPEIEHHVSRGGTPRNIAEKKIIASLDYLINDIVNDTHDNDAGGSICKSWKENLEQLILQNKFKLQQFLT</sequence>
<accession>A0A6V6ZEE7</accession>
<evidence type="ECO:0000313" key="1">
    <source>
        <dbReference type="EMBL" id="CAD0009926.1"/>
    </source>
</evidence>
<name>A0A6V6ZEE7_9FLAO</name>
<comment type="caution">
    <text evidence="1">The sequence shown here is derived from an EMBL/GenBank/DDBJ whole genome shotgun (WGS) entry which is preliminary data.</text>
</comment>
<dbReference type="RefSeq" id="WP_031454714.1">
    <property type="nucleotide sequence ID" value="NZ_CAIJDO010000338.1"/>
</dbReference>
<keyword evidence="2" id="KW-1185">Reference proteome</keyword>
<evidence type="ECO:0000313" key="2">
    <source>
        <dbReference type="Proteomes" id="UP000556700"/>
    </source>
</evidence>
<dbReference type="AlphaFoldDB" id="A0A6V6ZEE7"/>
<dbReference type="EMBL" id="CAIJDO010000338">
    <property type="protein sequence ID" value="CAD0009926.1"/>
    <property type="molecule type" value="Genomic_DNA"/>
</dbReference>
<dbReference type="Proteomes" id="UP000556700">
    <property type="component" value="Unassembled WGS sequence"/>
</dbReference>
<protein>
    <submittedName>
        <fullName evidence="1">Uncharacterized protein</fullName>
    </submittedName>
</protein>
<reference evidence="1 2" key="1">
    <citation type="submission" date="2020-06" db="EMBL/GenBank/DDBJ databases">
        <authorList>
            <person name="Criscuolo A."/>
        </authorList>
    </citation>
    <scope>NUCLEOTIDE SEQUENCE [LARGE SCALE GENOMIC DNA]</scope>
    <source>
        <strain evidence="2">CIP 110025</strain>
    </source>
</reference>
<gene>
    <name evidence="1" type="ORF">FLACHUCJ7_04566</name>
</gene>